<keyword evidence="2" id="KW-1185">Reference proteome</keyword>
<dbReference type="PANTHER" id="PTHR23416">
    <property type="entry name" value="SIALIC ACID SYNTHASE-RELATED"/>
    <property type="match status" value="1"/>
</dbReference>
<proteinExistence type="predicted"/>
<dbReference type="InterPro" id="IPR011004">
    <property type="entry name" value="Trimer_LpxA-like_sf"/>
</dbReference>
<dbReference type="RefSeq" id="WP_148074563.1">
    <property type="nucleotide sequence ID" value="NZ_CP042913.1"/>
</dbReference>
<dbReference type="KEGG" id="bgok:Pr1d_34860"/>
<name>A0A5B9QAX2_9BACT</name>
<accession>A0A5B9QAX2</accession>
<dbReference type="CDD" id="cd04647">
    <property type="entry name" value="LbH_MAT_like"/>
    <property type="match status" value="1"/>
</dbReference>
<dbReference type="InterPro" id="IPR001451">
    <property type="entry name" value="Hexapep"/>
</dbReference>
<evidence type="ECO:0000313" key="2">
    <source>
        <dbReference type="Proteomes" id="UP000323917"/>
    </source>
</evidence>
<dbReference type="AlphaFoldDB" id="A0A5B9QAX2"/>
<dbReference type="GO" id="GO:0016746">
    <property type="term" value="F:acyltransferase activity"/>
    <property type="evidence" value="ECO:0007669"/>
    <property type="project" value="UniProtKB-KW"/>
</dbReference>
<gene>
    <name evidence="1" type="ORF">Pr1d_34860</name>
</gene>
<evidence type="ECO:0000313" key="1">
    <source>
        <dbReference type="EMBL" id="QEG36177.1"/>
    </source>
</evidence>
<dbReference type="InterPro" id="IPR051159">
    <property type="entry name" value="Hexapeptide_acetyltransf"/>
</dbReference>
<dbReference type="SUPFAM" id="SSF51161">
    <property type="entry name" value="Trimeric LpxA-like enzymes"/>
    <property type="match status" value="1"/>
</dbReference>
<dbReference type="EC" id="2.3.1.-" evidence="1"/>
<keyword evidence="1" id="KW-0012">Acyltransferase</keyword>
<dbReference type="Pfam" id="PF00132">
    <property type="entry name" value="Hexapep"/>
    <property type="match status" value="1"/>
</dbReference>
<dbReference type="Proteomes" id="UP000323917">
    <property type="component" value="Chromosome"/>
</dbReference>
<reference evidence="1 2" key="1">
    <citation type="submission" date="2019-08" db="EMBL/GenBank/DDBJ databases">
        <title>Deep-cultivation of Planctomycetes and their phenomic and genomic characterization uncovers novel biology.</title>
        <authorList>
            <person name="Wiegand S."/>
            <person name="Jogler M."/>
            <person name="Boedeker C."/>
            <person name="Pinto D."/>
            <person name="Vollmers J."/>
            <person name="Rivas-Marin E."/>
            <person name="Kohn T."/>
            <person name="Peeters S.H."/>
            <person name="Heuer A."/>
            <person name="Rast P."/>
            <person name="Oberbeckmann S."/>
            <person name="Bunk B."/>
            <person name="Jeske O."/>
            <person name="Meyerdierks A."/>
            <person name="Storesund J.E."/>
            <person name="Kallscheuer N."/>
            <person name="Luecker S."/>
            <person name="Lage O.M."/>
            <person name="Pohl T."/>
            <person name="Merkel B.J."/>
            <person name="Hornburger P."/>
            <person name="Mueller R.-W."/>
            <person name="Bruemmer F."/>
            <person name="Labrenz M."/>
            <person name="Spormann A.M."/>
            <person name="Op den Camp H."/>
            <person name="Overmann J."/>
            <person name="Amann R."/>
            <person name="Jetten M.S.M."/>
            <person name="Mascher T."/>
            <person name="Medema M.H."/>
            <person name="Devos D.P."/>
            <person name="Kaster A.-K."/>
            <person name="Ovreas L."/>
            <person name="Rohde M."/>
            <person name="Galperin M.Y."/>
            <person name="Jogler C."/>
        </authorList>
    </citation>
    <scope>NUCLEOTIDE SEQUENCE [LARGE SCALE GENOMIC DNA]</scope>
    <source>
        <strain evidence="1 2">Pr1d</strain>
    </source>
</reference>
<keyword evidence="1" id="KW-0808">Transferase</keyword>
<dbReference type="PANTHER" id="PTHR23416:SF78">
    <property type="entry name" value="LIPOPOLYSACCHARIDE BIOSYNTHESIS O-ACETYL TRANSFERASE WBBJ-RELATED"/>
    <property type="match status" value="1"/>
</dbReference>
<protein>
    <submittedName>
        <fullName evidence="1">Acetyltransferase</fullName>
        <ecNumber evidence="1">2.3.1.-</ecNumber>
    </submittedName>
</protein>
<dbReference type="Gene3D" id="2.160.10.10">
    <property type="entry name" value="Hexapeptide repeat proteins"/>
    <property type="match status" value="1"/>
</dbReference>
<sequence length="207" mass="21916">MRQGGNNQRRRLAYQRWSPVLQAGVVALRVCPRFLCNALLSLVRHLPTTVGMALRYMLVARLCHKCGSCVAIFEGVYLHNLSQITLGDNVSIHPMCYIEGAGGLEIGCDVSIAHGVSILTTEHDFAQPGIATRDAPIRFGSVVVESDVWLGCGVRVLAGATIQRGAVVGAGAVVKQSVPAHSVAVGVPARVVRSSTKPSPACTHRAA</sequence>
<dbReference type="OrthoDB" id="9801697at2"/>
<dbReference type="EMBL" id="CP042913">
    <property type="protein sequence ID" value="QEG36177.1"/>
    <property type="molecule type" value="Genomic_DNA"/>
</dbReference>
<organism evidence="1 2">
    <name type="scientific">Bythopirellula goksoeyrii</name>
    <dbReference type="NCBI Taxonomy" id="1400387"/>
    <lineage>
        <taxon>Bacteria</taxon>
        <taxon>Pseudomonadati</taxon>
        <taxon>Planctomycetota</taxon>
        <taxon>Planctomycetia</taxon>
        <taxon>Pirellulales</taxon>
        <taxon>Lacipirellulaceae</taxon>
        <taxon>Bythopirellula</taxon>
    </lineage>
</organism>